<sequence length="108" mass="12630">MSDIYVHVAHILIFSTFLGYIGIEQAKMPKYLYPIILSTGVFVIMYHIYKSIFKKDAWINYIHILLVGPALVYVGFYKEETPRKAFEVVLMFAFASLGYHGYYLFNEK</sequence>
<keyword evidence="1" id="KW-0472">Membrane</keyword>
<accession>A0A6C0JIM6</accession>
<evidence type="ECO:0000313" key="2">
    <source>
        <dbReference type="EMBL" id="QHU04881.1"/>
    </source>
</evidence>
<feature type="transmembrane region" description="Helical" evidence="1">
    <location>
        <begin position="6"/>
        <end position="23"/>
    </location>
</feature>
<name>A0A6C0JIM6_9ZZZZ</name>
<keyword evidence="1" id="KW-0812">Transmembrane</keyword>
<feature type="transmembrane region" description="Helical" evidence="1">
    <location>
        <begin position="32"/>
        <end position="52"/>
    </location>
</feature>
<dbReference type="AlphaFoldDB" id="A0A6C0JIM6"/>
<feature type="transmembrane region" description="Helical" evidence="1">
    <location>
        <begin position="88"/>
        <end position="105"/>
    </location>
</feature>
<organism evidence="2">
    <name type="scientific">viral metagenome</name>
    <dbReference type="NCBI Taxonomy" id="1070528"/>
    <lineage>
        <taxon>unclassified sequences</taxon>
        <taxon>metagenomes</taxon>
        <taxon>organismal metagenomes</taxon>
    </lineage>
</organism>
<protein>
    <submittedName>
        <fullName evidence="2">Uncharacterized protein</fullName>
    </submittedName>
</protein>
<reference evidence="2" key="1">
    <citation type="journal article" date="2020" name="Nature">
        <title>Giant virus diversity and host interactions through global metagenomics.</title>
        <authorList>
            <person name="Schulz F."/>
            <person name="Roux S."/>
            <person name="Paez-Espino D."/>
            <person name="Jungbluth S."/>
            <person name="Walsh D.A."/>
            <person name="Denef V.J."/>
            <person name="McMahon K.D."/>
            <person name="Konstantinidis K.T."/>
            <person name="Eloe-Fadrosh E.A."/>
            <person name="Kyrpides N.C."/>
            <person name="Woyke T."/>
        </authorList>
    </citation>
    <scope>NUCLEOTIDE SEQUENCE</scope>
    <source>
        <strain evidence="2">GVMAG-M-3300027708-5</strain>
    </source>
</reference>
<evidence type="ECO:0000256" key="1">
    <source>
        <dbReference type="SAM" id="Phobius"/>
    </source>
</evidence>
<feature type="transmembrane region" description="Helical" evidence="1">
    <location>
        <begin position="58"/>
        <end position="76"/>
    </location>
</feature>
<proteinExistence type="predicted"/>
<dbReference type="EMBL" id="MN740405">
    <property type="protein sequence ID" value="QHU04881.1"/>
    <property type="molecule type" value="Genomic_DNA"/>
</dbReference>
<keyword evidence="1" id="KW-1133">Transmembrane helix</keyword>